<evidence type="ECO:0000256" key="2">
    <source>
        <dbReference type="HAMAP-Rule" id="MF_02087"/>
    </source>
</evidence>
<dbReference type="FunFam" id="3.20.20.10:FF:000018">
    <property type="entry name" value="Pyridoxal phosphate homeostasis protein"/>
    <property type="match status" value="1"/>
</dbReference>
<accession>A0A6B3NC01</accession>
<dbReference type="PANTHER" id="PTHR10146">
    <property type="entry name" value="PROLINE SYNTHETASE CO-TRANSCRIBED BACTERIAL HOMOLOG PROTEIN"/>
    <property type="match status" value="1"/>
</dbReference>
<keyword evidence="1 2" id="KW-0663">Pyridoxal phosphate</keyword>
<dbReference type="InterPro" id="IPR029066">
    <property type="entry name" value="PLP-binding_barrel"/>
</dbReference>
<proteinExistence type="inferred from homology"/>
<dbReference type="HAMAP" id="MF_02087">
    <property type="entry name" value="PLP_homeostasis"/>
    <property type="match status" value="1"/>
</dbReference>
<evidence type="ECO:0000313" key="6">
    <source>
        <dbReference type="EMBL" id="NER27161.1"/>
    </source>
</evidence>
<comment type="caution">
    <text evidence="6">The sequence shown here is derived from an EMBL/GenBank/DDBJ whole genome shotgun (WGS) entry which is preliminary data.</text>
</comment>
<sequence>MTDLIAERIANIRQQLPTQVRLIAISKQVSVEAMREAYAAGVRDFGESRIQEAEGKIAQLRDLPDLTWHLIGHLQSNKAKKALEKFQWIHSCDSLELALRLNRIATELSLSPKVCLQVKILPDPSKYGWSVPQLLGDLAELEQCQALQIRGLMTILPLGLSPEESFEVFERTRELADKIRQQNWSHLQMQELSMGMSSDYPLAVQAGATMIRVGRTIFGERTA</sequence>
<dbReference type="GO" id="GO:0030170">
    <property type="term" value="F:pyridoxal phosphate binding"/>
    <property type="evidence" value="ECO:0007669"/>
    <property type="project" value="UniProtKB-UniRule"/>
</dbReference>
<evidence type="ECO:0000256" key="3">
    <source>
        <dbReference type="PIRSR" id="PIRSR004848-1"/>
    </source>
</evidence>
<dbReference type="Gene3D" id="3.20.20.10">
    <property type="entry name" value="Alanine racemase"/>
    <property type="match status" value="1"/>
</dbReference>
<dbReference type="InterPro" id="IPR001608">
    <property type="entry name" value="Ala_racemase_N"/>
</dbReference>
<dbReference type="SUPFAM" id="SSF51419">
    <property type="entry name" value="PLP-binding barrel"/>
    <property type="match status" value="1"/>
</dbReference>
<feature type="modified residue" description="N6-(pyridoxal phosphate)lysine" evidence="2 3">
    <location>
        <position position="27"/>
    </location>
</feature>
<protein>
    <recommendedName>
        <fullName evidence="2">Pyridoxal phosphate homeostasis protein</fullName>
        <shortName evidence="2">PLP homeostasis protein</shortName>
    </recommendedName>
</protein>
<dbReference type="PANTHER" id="PTHR10146:SF14">
    <property type="entry name" value="PYRIDOXAL PHOSPHATE HOMEOSTASIS PROTEIN"/>
    <property type="match status" value="1"/>
</dbReference>
<comment type="function">
    <text evidence="2">Pyridoxal 5'-phosphate (PLP)-binding protein, which is involved in PLP homeostasis.</text>
</comment>
<dbReference type="NCBIfam" id="TIGR00044">
    <property type="entry name" value="YggS family pyridoxal phosphate-dependent enzyme"/>
    <property type="match status" value="1"/>
</dbReference>
<reference evidence="6" key="1">
    <citation type="submission" date="2019-11" db="EMBL/GenBank/DDBJ databases">
        <title>Genomic insights into an expanded diversity of filamentous marine cyanobacteria reveals the extraordinary biosynthetic potential of Moorea and Okeania.</title>
        <authorList>
            <person name="Ferreira Leao T."/>
            <person name="Wang M."/>
            <person name="Moss N."/>
            <person name="Da Silva R."/>
            <person name="Sanders J."/>
            <person name="Nurk S."/>
            <person name="Gurevich A."/>
            <person name="Humphrey G."/>
            <person name="Reher R."/>
            <person name="Zhu Q."/>
            <person name="Belda-Ferre P."/>
            <person name="Glukhov E."/>
            <person name="Rex R."/>
            <person name="Dorrestein P.C."/>
            <person name="Knight R."/>
            <person name="Pevzner P."/>
            <person name="Gerwick W.H."/>
            <person name="Gerwick L."/>
        </authorList>
    </citation>
    <scope>NUCLEOTIDE SEQUENCE</scope>
    <source>
        <strain evidence="6">SIO1C4</strain>
    </source>
</reference>
<dbReference type="EMBL" id="JAAHFQ010000077">
    <property type="protein sequence ID" value="NER27161.1"/>
    <property type="molecule type" value="Genomic_DNA"/>
</dbReference>
<evidence type="ECO:0000256" key="1">
    <source>
        <dbReference type="ARBA" id="ARBA00022898"/>
    </source>
</evidence>
<dbReference type="PIRSF" id="PIRSF004848">
    <property type="entry name" value="YBL036c_PLPDEIII"/>
    <property type="match status" value="1"/>
</dbReference>
<dbReference type="CDD" id="cd00635">
    <property type="entry name" value="PLPDE_III_YBL036c_like"/>
    <property type="match status" value="1"/>
</dbReference>
<feature type="domain" description="Alanine racemase N-terminal" evidence="5">
    <location>
        <begin position="4"/>
        <end position="221"/>
    </location>
</feature>
<dbReference type="AlphaFoldDB" id="A0A6B3NC01"/>
<comment type="similarity">
    <text evidence="2 4">Belongs to the pyridoxal phosphate-binding protein YggS/PROSC family.</text>
</comment>
<name>A0A6B3NC01_9CYAN</name>
<evidence type="ECO:0000256" key="4">
    <source>
        <dbReference type="RuleBase" id="RU004514"/>
    </source>
</evidence>
<gene>
    <name evidence="6" type="ORF">F6J89_05860</name>
</gene>
<dbReference type="InterPro" id="IPR011078">
    <property type="entry name" value="PyrdxlP_homeostasis"/>
</dbReference>
<organism evidence="6">
    <name type="scientific">Symploca sp. SIO1C4</name>
    <dbReference type="NCBI Taxonomy" id="2607765"/>
    <lineage>
        <taxon>Bacteria</taxon>
        <taxon>Bacillati</taxon>
        <taxon>Cyanobacteriota</taxon>
        <taxon>Cyanophyceae</taxon>
        <taxon>Coleofasciculales</taxon>
        <taxon>Coleofasciculaceae</taxon>
        <taxon>Symploca</taxon>
    </lineage>
</organism>
<dbReference type="Pfam" id="PF01168">
    <property type="entry name" value="Ala_racemase_N"/>
    <property type="match status" value="1"/>
</dbReference>
<evidence type="ECO:0000259" key="5">
    <source>
        <dbReference type="Pfam" id="PF01168"/>
    </source>
</evidence>
<comment type="cofactor">
    <cofactor evidence="3">
        <name>pyridoxal 5'-phosphate</name>
        <dbReference type="ChEBI" id="CHEBI:597326"/>
    </cofactor>
</comment>